<comment type="caution">
    <text evidence="2">The sequence shown here is derived from an EMBL/GenBank/DDBJ whole genome shotgun (WGS) entry which is preliminary data.</text>
</comment>
<evidence type="ECO:0000313" key="2">
    <source>
        <dbReference type="EMBL" id="OXU31460.1"/>
    </source>
</evidence>
<dbReference type="EMBL" id="NNAY01000056">
    <property type="protein sequence ID" value="OXU31460.1"/>
    <property type="molecule type" value="Genomic_DNA"/>
</dbReference>
<evidence type="ECO:0000313" key="3">
    <source>
        <dbReference type="Proteomes" id="UP000215335"/>
    </source>
</evidence>
<dbReference type="GO" id="GO:0046983">
    <property type="term" value="F:protein dimerization activity"/>
    <property type="evidence" value="ECO:0007669"/>
    <property type="project" value="InterPro"/>
</dbReference>
<reference evidence="2 3" key="1">
    <citation type="journal article" date="2017" name="Curr. Biol.">
        <title>The Evolution of Venom by Co-option of Single-Copy Genes.</title>
        <authorList>
            <person name="Martinson E.O."/>
            <person name="Mrinalini"/>
            <person name="Kelkar Y.D."/>
            <person name="Chang C.H."/>
            <person name="Werren J.H."/>
        </authorList>
    </citation>
    <scope>NUCLEOTIDE SEQUENCE [LARGE SCALE GENOMIC DNA]</scope>
    <source>
        <strain evidence="2 3">Alberta</strain>
        <tissue evidence="2">Whole body</tissue>
    </source>
</reference>
<name>A0A232FLS3_9HYME</name>
<dbReference type="OrthoDB" id="1271298at2759"/>
<sequence>MPEELRYYLHEPPISRNQDPLEFWKFHSSSRLADLAIRYLTIIATSGLITSRNRSRLTSKHFQELLFLNLLPISYWNL</sequence>
<dbReference type="Proteomes" id="UP000215335">
    <property type="component" value="Unassembled WGS sequence"/>
</dbReference>
<keyword evidence="3" id="KW-1185">Reference proteome</keyword>
<protein>
    <recommendedName>
        <fullName evidence="1">HAT C-terminal dimerisation domain-containing protein</fullName>
    </recommendedName>
</protein>
<dbReference type="InterPro" id="IPR008906">
    <property type="entry name" value="HATC_C_dom"/>
</dbReference>
<proteinExistence type="predicted"/>
<gene>
    <name evidence="2" type="ORF">TSAR_000798</name>
</gene>
<dbReference type="Pfam" id="PF05699">
    <property type="entry name" value="Dimer_Tnp_hAT"/>
    <property type="match status" value="1"/>
</dbReference>
<dbReference type="InterPro" id="IPR012337">
    <property type="entry name" value="RNaseH-like_sf"/>
</dbReference>
<dbReference type="AlphaFoldDB" id="A0A232FLS3"/>
<evidence type="ECO:0000259" key="1">
    <source>
        <dbReference type="Pfam" id="PF05699"/>
    </source>
</evidence>
<dbReference type="SUPFAM" id="SSF53098">
    <property type="entry name" value="Ribonuclease H-like"/>
    <property type="match status" value="1"/>
</dbReference>
<feature type="domain" description="HAT C-terminal dimerisation" evidence="1">
    <location>
        <begin position="4"/>
        <end position="68"/>
    </location>
</feature>
<organism evidence="2 3">
    <name type="scientific">Trichomalopsis sarcophagae</name>
    <dbReference type="NCBI Taxonomy" id="543379"/>
    <lineage>
        <taxon>Eukaryota</taxon>
        <taxon>Metazoa</taxon>
        <taxon>Ecdysozoa</taxon>
        <taxon>Arthropoda</taxon>
        <taxon>Hexapoda</taxon>
        <taxon>Insecta</taxon>
        <taxon>Pterygota</taxon>
        <taxon>Neoptera</taxon>
        <taxon>Endopterygota</taxon>
        <taxon>Hymenoptera</taxon>
        <taxon>Apocrita</taxon>
        <taxon>Proctotrupomorpha</taxon>
        <taxon>Chalcidoidea</taxon>
        <taxon>Pteromalidae</taxon>
        <taxon>Pteromalinae</taxon>
        <taxon>Trichomalopsis</taxon>
    </lineage>
</organism>
<accession>A0A232FLS3</accession>